<feature type="transmembrane region" description="Helical" evidence="1">
    <location>
        <begin position="138"/>
        <end position="164"/>
    </location>
</feature>
<reference evidence="2" key="1">
    <citation type="submission" date="2020-04" db="EMBL/GenBank/DDBJ databases">
        <authorList>
            <person name="Zhang T."/>
        </authorList>
    </citation>
    <scope>NUCLEOTIDE SEQUENCE</scope>
    <source>
        <strain evidence="2">HKST-UBA16</strain>
    </source>
</reference>
<comment type="caution">
    <text evidence="2">The sequence shown here is derived from an EMBL/GenBank/DDBJ whole genome shotgun (WGS) entry which is preliminary data.</text>
</comment>
<sequence length="305" mass="34179">QQISVIVKIAPQYVSLISIMILGSLLIPVGRGILLGMHKINTVNILNLLEASIKLILFLVALSPFDTTASYPIIAFGLPTLIVSIVFIFFIRVKEDNKKKSNFKLNYKALVSTFLAFLLFNLPFSYDIVLTAPSLRPGYAALALMSKIVYFGGILIIPVSVAYIAKEKKRDIQIKYLLGTIGIVFSLTAFITLVYYFAGDWLVPIVSGDKYLYIVPYTWVMGLGIVIYSLATVIINFLIVENRFFYIPVLLGIFVLQYVLYKNFNSEISLIVRNQIIVFSLLFATSLISLLYHLATYSAKNIKAV</sequence>
<accession>A0A955KVC7</accession>
<feature type="transmembrane region" description="Helical" evidence="1">
    <location>
        <begin position="244"/>
        <end position="261"/>
    </location>
</feature>
<evidence type="ECO:0000313" key="2">
    <source>
        <dbReference type="EMBL" id="MCA9374973.1"/>
    </source>
</evidence>
<feature type="transmembrane region" description="Helical" evidence="1">
    <location>
        <begin position="105"/>
        <end position="126"/>
    </location>
</feature>
<feature type="transmembrane region" description="Helical" evidence="1">
    <location>
        <begin position="217"/>
        <end position="239"/>
    </location>
</feature>
<dbReference type="PRINTS" id="PR00121">
    <property type="entry name" value="NAKATPASE"/>
</dbReference>
<feature type="transmembrane region" description="Helical" evidence="1">
    <location>
        <begin position="276"/>
        <end position="295"/>
    </location>
</feature>
<feature type="transmembrane region" description="Helical" evidence="1">
    <location>
        <begin position="12"/>
        <end position="34"/>
    </location>
</feature>
<reference evidence="2" key="2">
    <citation type="journal article" date="2021" name="Microbiome">
        <title>Successional dynamics and alternative stable states in a saline activated sludge microbial community over 9 years.</title>
        <authorList>
            <person name="Wang Y."/>
            <person name="Ye J."/>
            <person name="Ju F."/>
            <person name="Liu L."/>
            <person name="Boyd J.A."/>
            <person name="Deng Y."/>
            <person name="Parks D.H."/>
            <person name="Jiang X."/>
            <person name="Yin X."/>
            <person name="Woodcroft B.J."/>
            <person name="Tyson G.W."/>
            <person name="Hugenholtz P."/>
            <person name="Polz M.F."/>
            <person name="Zhang T."/>
        </authorList>
    </citation>
    <scope>NUCLEOTIDE SEQUENCE</scope>
    <source>
        <strain evidence="2">HKST-UBA16</strain>
    </source>
</reference>
<dbReference type="Proteomes" id="UP000748332">
    <property type="component" value="Unassembled WGS sequence"/>
</dbReference>
<gene>
    <name evidence="2" type="ORF">KC622_01435</name>
</gene>
<name>A0A955KVC7_9BACT</name>
<evidence type="ECO:0000256" key="1">
    <source>
        <dbReference type="SAM" id="Phobius"/>
    </source>
</evidence>
<evidence type="ECO:0000313" key="3">
    <source>
        <dbReference type="Proteomes" id="UP000748332"/>
    </source>
</evidence>
<organism evidence="2 3">
    <name type="scientific">Candidatus Dojkabacteria bacterium</name>
    <dbReference type="NCBI Taxonomy" id="2099670"/>
    <lineage>
        <taxon>Bacteria</taxon>
        <taxon>Candidatus Dojkabacteria</taxon>
    </lineage>
</organism>
<keyword evidence="1" id="KW-1133">Transmembrane helix</keyword>
<feature type="transmembrane region" description="Helical" evidence="1">
    <location>
        <begin position="176"/>
        <end position="197"/>
    </location>
</feature>
<dbReference type="EMBL" id="JAGQLM010000055">
    <property type="protein sequence ID" value="MCA9374973.1"/>
    <property type="molecule type" value="Genomic_DNA"/>
</dbReference>
<feature type="non-terminal residue" evidence="2">
    <location>
        <position position="1"/>
    </location>
</feature>
<feature type="transmembrane region" description="Helical" evidence="1">
    <location>
        <begin position="71"/>
        <end position="93"/>
    </location>
</feature>
<dbReference type="AlphaFoldDB" id="A0A955KVC7"/>
<protein>
    <submittedName>
        <fullName evidence="2">Uncharacterized protein</fullName>
    </submittedName>
</protein>
<proteinExistence type="predicted"/>
<keyword evidence="1" id="KW-0472">Membrane</keyword>
<keyword evidence="1" id="KW-0812">Transmembrane</keyword>